<feature type="compositionally biased region" description="Basic and acidic residues" evidence="1">
    <location>
        <begin position="732"/>
        <end position="742"/>
    </location>
</feature>
<feature type="region of interest" description="Disordered" evidence="1">
    <location>
        <begin position="131"/>
        <end position="475"/>
    </location>
</feature>
<feature type="compositionally biased region" description="Polar residues" evidence="1">
    <location>
        <begin position="660"/>
        <end position="677"/>
    </location>
</feature>
<feature type="compositionally biased region" description="Polar residues" evidence="1">
    <location>
        <begin position="31"/>
        <end position="40"/>
    </location>
</feature>
<evidence type="ECO:0000256" key="1">
    <source>
        <dbReference type="SAM" id="MobiDB-lite"/>
    </source>
</evidence>
<dbReference type="OrthoDB" id="5367052at2759"/>
<feature type="compositionally biased region" description="Low complexity" evidence="1">
    <location>
        <begin position="215"/>
        <end position="225"/>
    </location>
</feature>
<feature type="region of interest" description="Disordered" evidence="1">
    <location>
        <begin position="612"/>
        <end position="745"/>
    </location>
</feature>
<proteinExistence type="predicted"/>
<feature type="compositionally biased region" description="Basic and acidic residues" evidence="1">
    <location>
        <begin position="326"/>
        <end position="350"/>
    </location>
</feature>
<feature type="compositionally biased region" description="Polar residues" evidence="1">
    <location>
        <begin position="181"/>
        <end position="193"/>
    </location>
</feature>
<dbReference type="AlphaFoldDB" id="A0A8E2FAU1"/>
<accession>A0A8E2FAU1</accession>
<gene>
    <name evidence="2" type="ORF">AOQ84DRAFT_85324</name>
</gene>
<dbReference type="Proteomes" id="UP000250140">
    <property type="component" value="Unassembled WGS sequence"/>
</dbReference>
<feature type="compositionally biased region" description="Low complexity" evidence="1">
    <location>
        <begin position="287"/>
        <end position="318"/>
    </location>
</feature>
<name>A0A8E2FAU1_9PEZI</name>
<keyword evidence="3" id="KW-1185">Reference proteome</keyword>
<evidence type="ECO:0000313" key="3">
    <source>
        <dbReference type="Proteomes" id="UP000250140"/>
    </source>
</evidence>
<feature type="region of interest" description="Disordered" evidence="1">
    <location>
        <begin position="1"/>
        <end position="119"/>
    </location>
</feature>
<feature type="compositionally biased region" description="Low complexity" evidence="1">
    <location>
        <begin position="640"/>
        <end position="659"/>
    </location>
</feature>
<evidence type="ECO:0000313" key="2">
    <source>
        <dbReference type="EMBL" id="OCL13797.1"/>
    </source>
</evidence>
<sequence length="1238" mass="135338">MPSPPPPYSPGQGQSASQSAVSSPPMPNSAFPPSQSSSPNAGHHDYTPTIPQGTSPGYDYGMRNPGKAPASFPPPPPKNSRDRSASRSRPDKPHSIFSISALTSRSWGSDHSPASSAIDALQMNTSEALARAPVHNYGHRPRASQSHIPHVLPEPQYTQESPMRAPAARRAASTGAIGLASPSSRTSADNSPSPGHGWTPGMPLPPPPPGPPPSGSRSQSMSRTPDSLSRGASPVIGPPTRRPAQQGSTLGPIPPTPIGWEEEARNRSRSPAARGLHIDTSIFGLNSQPKPSSSTEQSSGSTSSMPAASATQSTPSNSGLSRTPAQRRDPSARGIRERRSESRAARERAGEPPSAVEPSNNPWAQDMDVASATPADLVLTVTSDSAISRRRGAKGTPRSGRMLHSPRDLQINANAKTPQEDFQDPGSSNSTPRFDASKRIRSPEIFAPTPPFSPGFERFEHGMPPKGGSPAVPPKTLPTPPPQHLGDSYGSGLSISLLDHTRPISHILHTPNVENSAMPAPLSPARPPSADLMVSTPKPSDRELFAQSAVERHRVFVDREMAAESDQERLELFAEFIVAESRLRRDRYSAAFDTMASDILDLTRDMWRSYGGGKRSVTPSTANPPVASGRRSQASTMEGSPDTRTTAPTTAASPASSKANYTPHTEPNSPSSATSQGRTREGQSWGAYQPCLSPIPSMTVSTVHDDEDSRGRPASRWWEASADGGSSGRGGKKIERSKRESKYMGLPPEAREYLQWNDEGSPAYGPGPSNQQMSYGPDEYPPEKVGFHDQGQPSSANSFSYYSHSLPATPDPYKLDVSRLVTLPPPYPRHYPAVSNHHPELASIRTILRSLSDLEDVLPTKEGFTAKTNSRREEERAQVAERRKQLRYNIQENISSGIMSYAEAAQAEADFEAREAKRSQDLIQAEFDTFQTEVASPLHALLSERITKATASIDHLRSGLFNDAQKSNPNQTQEEGDEQPELLEKLTLLKWLFETREQLHREMFELEDERNDRYKAIILRPYLQAGNKEKVKEAENFFQRDAQDRRVVFEKETLKRFEDFMNVIEENVTRGVEVQLSAFWDIAPGLLAVVQKVPNKLGGFQILIPPKEYEENPVYHDFPLQYLFSLLAHAGKSAYQFIESQINLLCLLHEVKTGVMTAGSRLMETQRSLAGEDAASVDREMKAIRQDEDARLTEDLKEKVALVEGQWGEALGQGLENCKERVEAFLVEQGGWDDSLKE</sequence>
<reference evidence="2 3" key="1">
    <citation type="journal article" date="2016" name="Nat. Commun.">
        <title>Ectomycorrhizal ecology is imprinted in the genome of the dominant symbiotic fungus Cenococcum geophilum.</title>
        <authorList>
            <consortium name="DOE Joint Genome Institute"/>
            <person name="Peter M."/>
            <person name="Kohler A."/>
            <person name="Ohm R.A."/>
            <person name="Kuo A."/>
            <person name="Krutzmann J."/>
            <person name="Morin E."/>
            <person name="Arend M."/>
            <person name="Barry K.W."/>
            <person name="Binder M."/>
            <person name="Choi C."/>
            <person name="Clum A."/>
            <person name="Copeland A."/>
            <person name="Grisel N."/>
            <person name="Haridas S."/>
            <person name="Kipfer T."/>
            <person name="LaButti K."/>
            <person name="Lindquist E."/>
            <person name="Lipzen A."/>
            <person name="Maire R."/>
            <person name="Meier B."/>
            <person name="Mihaltcheva S."/>
            <person name="Molinier V."/>
            <person name="Murat C."/>
            <person name="Poggeler S."/>
            <person name="Quandt C.A."/>
            <person name="Sperisen C."/>
            <person name="Tritt A."/>
            <person name="Tisserant E."/>
            <person name="Crous P.W."/>
            <person name="Henrissat B."/>
            <person name="Nehls U."/>
            <person name="Egli S."/>
            <person name="Spatafora J.W."/>
            <person name="Grigoriev I.V."/>
            <person name="Martin F.M."/>
        </authorList>
    </citation>
    <scope>NUCLEOTIDE SEQUENCE [LARGE SCALE GENOMIC DNA]</scope>
    <source>
        <strain evidence="2 3">CBS 207.34</strain>
    </source>
</reference>
<feature type="compositionally biased region" description="Low complexity" evidence="1">
    <location>
        <begin position="10"/>
        <end position="23"/>
    </location>
</feature>
<feature type="compositionally biased region" description="Basic and acidic residues" evidence="1">
    <location>
        <begin position="79"/>
        <end position="94"/>
    </location>
</feature>
<organism evidence="2 3">
    <name type="scientific">Glonium stellatum</name>
    <dbReference type="NCBI Taxonomy" id="574774"/>
    <lineage>
        <taxon>Eukaryota</taxon>
        <taxon>Fungi</taxon>
        <taxon>Dikarya</taxon>
        <taxon>Ascomycota</taxon>
        <taxon>Pezizomycotina</taxon>
        <taxon>Dothideomycetes</taxon>
        <taxon>Pleosporomycetidae</taxon>
        <taxon>Gloniales</taxon>
        <taxon>Gloniaceae</taxon>
        <taxon>Glonium</taxon>
    </lineage>
</organism>
<dbReference type="EMBL" id="KV748667">
    <property type="protein sequence ID" value="OCL13797.1"/>
    <property type="molecule type" value="Genomic_DNA"/>
</dbReference>
<feature type="compositionally biased region" description="Pro residues" evidence="1">
    <location>
        <begin position="202"/>
        <end position="214"/>
    </location>
</feature>
<feature type="region of interest" description="Disordered" evidence="1">
    <location>
        <begin position="757"/>
        <end position="777"/>
    </location>
</feature>
<protein>
    <submittedName>
        <fullName evidence="2">Uncharacterized protein</fullName>
    </submittedName>
</protein>
<feature type="compositionally biased region" description="Polar residues" evidence="1">
    <location>
        <begin position="97"/>
        <end position="115"/>
    </location>
</feature>